<feature type="domain" description="PiggyBac transposable element-derived protein" evidence="1">
    <location>
        <begin position="11"/>
        <end position="108"/>
    </location>
</feature>
<organism evidence="2">
    <name type="scientific">Cuerna arida</name>
    <dbReference type="NCBI Taxonomy" id="1464854"/>
    <lineage>
        <taxon>Eukaryota</taxon>
        <taxon>Metazoa</taxon>
        <taxon>Ecdysozoa</taxon>
        <taxon>Arthropoda</taxon>
        <taxon>Hexapoda</taxon>
        <taxon>Insecta</taxon>
        <taxon>Pterygota</taxon>
        <taxon>Neoptera</taxon>
        <taxon>Paraneoptera</taxon>
        <taxon>Hemiptera</taxon>
        <taxon>Auchenorrhyncha</taxon>
        <taxon>Membracoidea</taxon>
        <taxon>Cicadellidae</taxon>
        <taxon>Cicadellinae</taxon>
        <taxon>Proconiini</taxon>
        <taxon>Cuerna</taxon>
    </lineage>
</organism>
<dbReference type="Pfam" id="PF13843">
    <property type="entry name" value="DDE_Tnp_1_7"/>
    <property type="match status" value="1"/>
</dbReference>
<feature type="non-terminal residue" evidence="2">
    <location>
        <position position="182"/>
    </location>
</feature>
<accession>A0A1B6EVM7</accession>
<gene>
    <name evidence="2" type="ORF">g.48308</name>
</gene>
<evidence type="ECO:0000313" key="2">
    <source>
        <dbReference type="EMBL" id="JAS41940.1"/>
    </source>
</evidence>
<reference evidence="2" key="1">
    <citation type="submission" date="2015-11" db="EMBL/GenBank/DDBJ databases">
        <title>De novo transcriptome assembly of four potential Pierce s Disease insect vectors from Arizona vineyards.</title>
        <authorList>
            <person name="Tassone E.E."/>
        </authorList>
    </citation>
    <scope>NUCLEOTIDE SEQUENCE</scope>
</reference>
<dbReference type="PANTHER" id="PTHR46599:SF6">
    <property type="entry name" value="DUAL SPECIFICITY PHOSPHATASE 26"/>
    <property type="match status" value="1"/>
</dbReference>
<feature type="non-terminal residue" evidence="2">
    <location>
        <position position="1"/>
    </location>
</feature>
<sequence length="182" mass="20509">IPLCFIDSKIRKVNSSLFAYQSDMTLLSYVPRQNKVVLLLSTFHHNDTIDEDTGDKQKPIMLTCYNKCKGGVDTVDQMKAAYSVSRKSNRWSLTVFFSIMNIASINSFVILRSNVEDAGDRRSFIKSLGKDLCRAQMIKRAGMPRLPVLLRKNIRKLCGLPEQAGEGPVAEEDQRGTGRCFL</sequence>
<dbReference type="InterPro" id="IPR029526">
    <property type="entry name" value="PGBD"/>
</dbReference>
<evidence type="ECO:0000259" key="1">
    <source>
        <dbReference type="Pfam" id="PF13843"/>
    </source>
</evidence>
<name>A0A1B6EVM7_9HEMI</name>
<dbReference type="EMBL" id="GECZ01027829">
    <property type="protein sequence ID" value="JAS41940.1"/>
    <property type="molecule type" value="Transcribed_RNA"/>
</dbReference>
<proteinExistence type="predicted"/>
<dbReference type="PANTHER" id="PTHR46599">
    <property type="entry name" value="PIGGYBAC TRANSPOSABLE ELEMENT-DERIVED PROTEIN 4"/>
    <property type="match status" value="1"/>
</dbReference>
<protein>
    <recommendedName>
        <fullName evidence="1">PiggyBac transposable element-derived protein domain-containing protein</fullName>
    </recommendedName>
</protein>
<dbReference type="AlphaFoldDB" id="A0A1B6EVM7"/>